<dbReference type="SUPFAM" id="SSF56300">
    <property type="entry name" value="Metallo-dependent phosphatases"/>
    <property type="match status" value="1"/>
</dbReference>
<dbReference type="GO" id="GO:0110154">
    <property type="term" value="P:RNA decapping"/>
    <property type="evidence" value="ECO:0007669"/>
    <property type="project" value="TreeGrafter"/>
</dbReference>
<sequence length="244" mass="27506">MGRNLIVGDIHSQYGLLMDVLSAASFNPEEDVLYSVGDITDRGPEIVRLIQFLSSLHDYRPVLGNHDLWLRDYLVSGLCPSIWIDCNGGQRTVKDFMRSFVSDKEKVLMGEWLSQAPYVRIEDKYIIMHGGIPNLWTIRELEKIASLPPSTIGYAGIEDPSVSPVWNRSYLQSAMAFENGADPAVLQAPLETDRKIFVGHTPLNSPFHSERYHLIAIDTGAGHNKRLTLMDMDTLKYWQAGKND</sequence>
<dbReference type="Gene3D" id="3.60.21.10">
    <property type="match status" value="1"/>
</dbReference>
<dbReference type="GO" id="GO:0008803">
    <property type="term" value="F:bis(5'-nucleosyl)-tetraphosphatase (symmetrical) activity"/>
    <property type="evidence" value="ECO:0007669"/>
    <property type="project" value="TreeGrafter"/>
</dbReference>
<gene>
    <name evidence="2" type="ORF">IAA97_02570</name>
</gene>
<reference evidence="2" key="1">
    <citation type="submission" date="2020-10" db="EMBL/GenBank/DDBJ databases">
        <authorList>
            <person name="Gilroy R."/>
        </authorList>
    </citation>
    <scope>NUCLEOTIDE SEQUENCE</scope>
    <source>
        <strain evidence="2">7293</strain>
    </source>
</reference>
<dbReference type="PANTHER" id="PTHR42850:SF11">
    <property type="entry name" value="BIS(5'-NUCLEOSYL)-TETRAPHOSPHATASE [SYMMETRICAL]"/>
    <property type="match status" value="1"/>
</dbReference>
<proteinExistence type="predicted"/>
<accession>A0A9D9E0Y2</accession>
<feature type="domain" description="Calcineurin-like phosphoesterase" evidence="1">
    <location>
        <begin position="5"/>
        <end position="204"/>
    </location>
</feature>
<dbReference type="AlphaFoldDB" id="A0A9D9E0Y2"/>
<name>A0A9D9E0Y2_9SPIO</name>
<evidence type="ECO:0000259" key="1">
    <source>
        <dbReference type="Pfam" id="PF00149"/>
    </source>
</evidence>
<dbReference type="EMBL" id="JADIMT010000036">
    <property type="protein sequence ID" value="MBO8435850.1"/>
    <property type="molecule type" value="Genomic_DNA"/>
</dbReference>
<protein>
    <submittedName>
        <fullName evidence="2">Metallophosphoesterase</fullName>
    </submittedName>
</protein>
<dbReference type="InterPro" id="IPR050126">
    <property type="entry name" value="Ap4A_hydrolase"/>
</dbReference>
<dbReference type="GO" id="GO:0016791">
    <property type="term" value="F:phosphatase activity"/>
    <property type="evidence" value="ECO:0007669"/>
    <property type="project" value="TreeGrafter"/>
</dbReference>
<dbReference type="InterPro" id="IPR029052">
    <property type="entry name" value="Metallo-depent_PP-like"/>
</dbReference>
<dbReference type="Proteomes" id="UP000823615">
    <property type="component" value="Unassembled WGS sequence"/>
</dbReference>
<reference evidence="2" key="2">
    <citation type="journal article" date="2021" name="PeerJ">
        <title>Extensive microbial diversity within the chicken gut microbiome revealed by metagenomics and culture.</title>
        <authorList>
            <person name="Gilroy R."/>
            <person name="Ravi A."/>
            <person name="Getino M."/>
            <person name="Pursley I."/>
            <person name="Horton D.L."/>
            <person name="Alikhan N.F."/>
            <person name="Baker D."/>
            <person name="Gharbi K."/>
            <person name="Hall N."/>
            <person name="Watson M."/>
            <person name="Adriaenssens E.M."/>
            <person name="Foster-Nyarko E."/>
            <person name="Jarju S."/>
            <person name="Secka A."/>
            <person name="Antonio M."/>
            <person name="Oren A."/>
            <person name="Chaudhuri R.R."/>
            <person name="La Ragione R."/>
            <person name="Hildebrand F."/>
            <person name="Pallen M.J."/>
        </authorList>
    </citation>
    <scope>NUCLEOTIDE SEQUENCE</scope>
    <source>
        <strain evidence="2">7293</strain>
    </source>
</reference>
<organism evidence="2 3">
    <name type="scientific">Candidatus Ornithospirochaeta stercoripullorum</name>
    <dbReference type="NCBI Taxonomy" id="2840899"/>
    <lineage>
        <taxon>Bacteria</taxon>
        <taxon>Pseudomonadati</taxon>
        <taxon>Spirochaetota</taxon>
        <taxon>Spirochaetia</taxon>
        <taxon>Spirochaetales</taxon>
        <taxon>Spirochaetaceae</taxon>
        <taxon>Spirochaetaceae incertae sedis</taxon>
        <taxon>Candidatus Ornithospirochaeta</taxon>
    </lineage>
</organism>
<evidence type="ECO:0000313" key="3">
    <source>
        <dbReference type="Proteomes" id="UP000823615"/>
    </source>
</evidence>
<dbReference type="Pfam" id="PF00149">
    <property type="entry name" value="Metallophos"/>
    <property type="match status" value="1"/>
</dbReference>
<dbReference type="PANTHER" id="PTHR42850">
    <property type="entry name" value="METALLOPHOSPHOESTERASE"/>
    <property type="match status" value="1"/>
</dbReference>
<comment type="caution">
    <text evidence="2">The sequence shown here is derived from an EMBL/GenBank/DDBJ whole genome shotgun (WGS) entry which is preliminary data.</text>
</comment>
<evidence type="ECO:0000313" key="2">
    <source>
        <dbReference type="EMBL" id="MBO8435850.1"/>
    </source>
</evidence>
<dbReference type="InterPro" id="IPR004843">
    <property type="entry name" value="Calcineurin-like_PHP"/>
</dbReference>
<dbReference type="GO" id="GO:0005737">
    <property type="term" value="C:cytoplasm"/>
    <property type="evidence" value="ECO:0007669"/>
    <property type="project" value="TreeGrafter"/>
</dbReference>